<dbReference type="PANTHER" id="PTHR30183">
    <property type="entry name" value="MOLYBDENUM TRANSPORT SYSTEM PERMEASE PROTEIN MODB"/>
    <property type="match status" value="1"/>
</dbReference>
<evidence type="ECO:0000256" key="8">
    <source>
        <dbReference type="SAM" id="MobiDB-lite"/>
    </source>
</evidence>
<evidence type="ECO:0000256" key="1">
    <source>
        <dbReference type="ARBA" id="ARBA00004651"/>
    </source>
</evidence>
<feature type="transmembrane region" description="Helical" evidence="7">
    <location>
        <begin position="299"/>
        <end position="325"/>
    </location>
</feature>
<keyword evidence="2 7" id="KW-0813">Transport</keyword>
<keyword evidence="4 7" id="KW-0812">Transmembrane</keyword>
<feature type="transmembrane region" description="Helical" evidence="7">
    <location>
        <begin position="523"/>
        <end position="542"/>
    </location>
</feature>
<protein>
    <submittedName>
        <fullName evidence="10">ABC-type transporter, integral membrane subunit</fullName>
    </submittedName>
</protein>
<dbReference type="GO" id="GO:0055085">
    <property type="term" value="P:transmembrane transport"/>
    <property type="evidence" value="ECO:0007669"/>
    <property type="project" value="InterPro"/>
</dbReference>
<dbReference type="GO" id="GO:0005886">
    <property type="term" value="C:plasma membrane"/>
    <property type="evidence" value="ECO:0007669"/>
    <property type="project" value="UniProtKB-SubCell"/>
</dbReference>
<comment type="subcellular location">
    <subcellularLocation>
        <location evidence="1 7">Cell membrane</location>
        <topology evidence="1 7">Multi-pass membrane protein</topology>
    </subcellularLocation>
</comment>
<evidence type="ECO:0000256" key="5">
    <source>
        <dbReference type="ARBA" id="ARBA00022989"/>
    </source>
</evidence>
<dbReference type="RefSeq" id="WP_020888177.1">
    <property type="nucleotide sequence ID" value="NZ_ATHI01000032.1"/>
</dbReference>
<dbReference type="Gene3D" id="1.10.3720.10">
    <property type="entry name" value="MetI-like"/>
    <property type="match status" value="2"/>
</dbReference>
<dbReference type="AlphaFoldDB" id="S7T1D0"/>
<dbReference type="eggNOG" id="COG4135">
    <property type="taxonomic scope" value="Bacteria"/>
</dbReference>
<comment type="similarity">
    <text evidence="7">Belongs to the binding-protein-dependent transport system permease family.</text>
</comment>
<dbReference type="Pfam" id="PF00528">
    <property type="entry name" value="BPD_transp_1"/>
    <property type="match status" value="1"/>
</dbReference>
<feature type="transmembrane region" description="Helical" evidence="7">
    <location>
        <begin position="474"/>
        <end position="495"/>
    </location>
</feature>
<dbReference type="Proteomes" id="UP000014975">
    <property type="component" value="Unassembled WGS sequence"/>
</dbReference>
<dbReference type="STRING" id="1121439.dsat_1481"/>
<comment type="caution">
    <text evidence="10">The sequence shown here is derived from an EMBL/GenBank/DDBJ whole genome shotgun (WGS) entry which is preliminary data.</text>
</comment>
<dbReference type="InterPro" id="IPR000515">
    <property type="entry name" value="MetI-like"/>
</dbReference>
<dbReference type="PANTHER" id="PTHR30183:SF6">
    <property type="entry name" value="INNER MEMBRANE ABC TRANSPORTER PERMEASE PROTEIN YNJC"/>
    <property type="match status" value="1"/>
</dbReference>
<feature type="region of interest" description="Disordered" evidence="8">
    <location>
        <begin position="554"/>
        <end position="574"/>
    </location>
</feature>
<proteinExistence type="inferred from homology"/>
<evidence type="ECO:0000256" key="3">
    <source>
        <dbReference type="ARBA" id="ARBA00022475"/>
    </source>
</evidence>
<name>S7T1D0_9BACT</name>
<dbReference type="SUPFAM" id="SSF161098">
    <property type="entry name" value="MetI-like"/>
    <property type="match status" value="2"/>
</dbReference>
<keyword evidence="6 7" id="KW-0472">Membrane</keyword>
<feature type="transmembrane region" description="Helical" evidence="7">
    <location>
        <begin position="354"/>
        <end position="377"/>
    </location>
</feature>
<feature type="domain" description="ABC transmembrane type-1" evidence="9">
    <location>
        <begin position="58"/>
        <end position="268"/>
    </location>
</feature>
<evidence type="ECO:0000256" key="2">
    <source>
        <dbReference type="ARBA" id="ARBA00022448"/>
    </source>
</evidence>
<evidence type="ECO:0000256" key="4">
    <source>
        <dbReference type="ARBA" id="ARBA00022692"/>
    </source>
</evidence>
<keyword evidence="5 7" id="KW-1133">Transmembrane helix</keyword>
<keyword evidence="3" id="KW-1003">Cell membrane</keyword>
<dbReference type="CDD" id="cd06261">
    <property type="entry name" value="TM_PBP2"/>
    <property type="match status" value="1"/>
</dbReference>
<dbReference type="InterPro" id="IPR035906">
    <property type="entry name" value="MetI-like_sf"/>
</dbReference>
<feature type="transmembrane region" description="Helical" evidence="7">
    <location>
        <begin position="206"/>
        <end position="228"/>
    </location>
</feature>
<evidence type="ECO:0000256" key="6">
    <source>
        <dbReference type="ARBA" id="ARBA00023136"/>
    </source>
</evidence>
<feature type="transmembrane region" description="Helical" evidence="7">
    <location>
        <begin position="248"/>
        <end position="270"/>
    </location>
</feature>
<reference evidence="10 11" key="1">
    <citation type="journal article" date="2013" name="Genome Announc.">
        <title>Draft genome sequences for three mercury-methylating, sulfate-reducing bacteria.</title>
        <authorList>
            <person name="Brown S.D."/>
            <person name="Hurt R.A.Jr."/>
            <person name="Gilmour C.C."/>
            <person name="Elias D.A."/>
        </authorList>
    </citation>
    <scope>NUCLEOTIDE SEQUENCE [LARGE SCALE GENOMIC DNA]</scope>
    <source>
        <strain evidence="10 11">DSM 16529</strain>
    </source>
</reference>
<keyword evidence="11" id="KW-1185">Reference proteome</keyword>
<feature type="transmembrane region" description="Helical" evidence="7">
    <location>
        <begin position="51"/>
        <end position="83"/>
    </location>
</feature>
<feature type="transmembrane region" description="Helical" evidence="7">
    <location>
        <begin position="389"/>
        <end position="409"/>
    </location>
</feature>
<feature type="domain" description="ABC transmembrane type-1" evidence="9">
    <location>
        <begin position="354"/>
        <end position="542"/>
    </location>
</feature>
<evidence type="ECO:0000259" key="9">
    <source>
        <dbReference type="PROSITE" id="PS50928"/>
    </source>
</evidence>
<dbReference type="PATRIC" id="fig|1121439.3.peg.2868"/>
<feature type="transmembrane region" description="Helical" evidence="7">
    <location>
        <begin position="421"/>
        <end position="442"/>
    </location>
</feature>
<dbReference type="OrthoDB" id="9785347at2"/>
<evidence type="ECO:0000313" key="10">
    <source>
        <dbReference type="EMBL" id="EPR30341.1"/>
    </source>
</evidence>
<feature type="transmembrane region" description="Helical" evidence="7">
    <location>
        <begin position="95"/>
        <end position="116"/>
    </location>
</feature>
<organism evidence="10 11">
    <name type="scientific">Alkalidesulfovibrio alkalitolerans DSM 16529</name>
    <dbReference type="NCBI Taxonomy" id="1121439"/>
    <lineage>
        <taxon>Bacteria</taxon>
        <taxon>Pseudomonadati</taxon>
        <taxon>Thermodesulfobacteriota</taxon>
        <taxon>Desulfovibrionia</taxon>
        <taxon>Desulfovibrionales</taxon>
        <taxon>Desulfovibrionaceae</taxon>
        <taxon>Alkalidesulfovibrio</taxon>
    </lineage>
</organism>
<evidence type="ECO:0000313" key="11">
    <source>
        <dbReference type="Proteomes" id="UP000014975"/>
    </source>
</evidence>
<feature type="transmembrane region" description="Helical" evidence="7">
    <location>
        <begin position="145"/>
        <end position="169"/>
    </location>
</feature>
<sequence length="574" mass="60777">MLRFFPWLAVSAFLLPVAAGLAGTVLPAVGWFPALGRTSLDLSALRHLLEMPGLSAAVAVSLAVGFGSTVLALAVTVALCAAAHGTPFFSRLKGLLAPMLAAPHAAVAIGLAFVIAPSGWLMRLVSPWLTGFTQPPDLRIIQDPYGLAMIAGLLLKAVPYLLFMTIGALGQTQTIRFLAVARSLGYGGAAAWCKVILPQVYPQIRLPVYALLAFSLSVVDVGLILGPSTPPPLAVYVYRLFLDRDPAMILPGTAGALVQLAVVVGALGVWRLGEITAARLARDWLVSGGRGRGGRGGAVAVFGVAGAVWGVFGLGLSALVLWSVARSWWFPEALPSQWSLDAWRRALPELAWPLWNTIVVGVSAMAASLLLAVGCLENEARRGVRAARYTPWLLYAPLLVPQIAFMYGLQTLLVHLGLDGTLFAVILAHMLFVFPYVFLSLADPWRALDERYVRSALGLGASPMRAFWTVKLPLLLRPVAFAAAVGFAVSVSQYLPTIFAGAGRIPTLTTEAVTLAAGGDRRVAAVFALTQAALPFVVYALALQMPGALRIRPTGGARNMGATRRILPQSSRSS</sequence>
<gene>
    <name evidence="10" type="ORF">dsat_1481</name>
</gene>
<dbReference type="EMBL" id="ATHI01000032">
    <property type="protein sequence ID" value="EPR30341.1"/>
    <property type="molecule type" value="Genomic_DNA"/>
</dbReference>
<accession>S7T1D0</accession>
<dbReference type="PROSITE" id="PS50928">
    <property type="entry name" value="ABC_TM1"/>
    <property type="match status" value="2"/>
</dbReference>
<evidence type="ECO:0000256" key="7">
    <source>
        <dbReference type="RuleBase" id="RU363032"/>
    </source>
</evidence>